<sequence length="381" mass="42142">MSLKANPSQKRSKGDLPAPKIRSPSAKRPAAYEHDSKEFIDLTGPTPAPSEPDAEKEAQVTEQIEGTVQEMLEVAESACKSGKSAELMGPTLLGRAFRAFSELPLDSLTLVTINDLRDKIRYGRYNRETGAEPGESFAAAIAWETIAKQFPVLCVEFKTATCYRCGQWLAKRRHAAVKADDCSLGVAVMAGDCSEEYVSFFLHPLWGNLKRVAILDLVDPEYFDGSKLPDQTGAHIERSLGKHDFIAKKPLEGCGSTEFGSAHALARRPPRYMSLGDTYRTSLPGHLWGRRFEIQAWGQDLQPVAISLTFKAIMVCQGAHFTVFWSHGTENRLWKYNDALSAEIHIVVTSAREADMRTAASAGLPFLVLETDQGRYEEESQ</sequence>
<evidence type="ECO:0000256" key="1">
    <source>
        <dbReference type="SAM" id="MobiDB-lite"/>
    </source>
</evidence>
<name>A0ABR1MFU5_9PEZI</name>
<reference evidence="2 3" key="1">
    <citation type="submission" date="2024-04" db="EMBL/GenBank/DDBJ databases">
        <title>Phyllosticta paracitricarpa is synonymous to the EU quarantine fungus P. citricarpa based on phylogenomic analyses.</title>
        <authorList>
            <consortium name="Lawrence Berkeley National Laboratory"/>
            <person name="Van Ingen-Buijs V.A."/>
            <person name="Van Westerhoven A.C."/>
            <person name="Haridas S."/>
            <person name="Skiadas P."/>
            <person name="Martin F."/>
            <person name="Groenewald J.Z."/>
            <person name="Crous P.W."/>
            <person name="Seidl M.F."/>
        </authorList>
    </citation>
    <scope>NUCLEOTIDE SEQUENCE [LARGE SCALE GENOMIC DNA]</scope>
    <source>
        <strain evidence="2 3">CBS 122670</strain>
    </source>
</reference>
<protein>
    <submittedName>
        <fullName evidence="2">Uncharacterized protein</fullName>
    </submittedName>
</protein>
<feature type="compositionally biased region" description="Basic and acidic residues" evidence="1">
    <location>
        <begin position="30"/>
        <end position="40"/>
    </location>
</feature>
<evidence type="ECO:0000313" key="3">
    <source>
        <dbReference type="Proteomes" id="UP001365128"/>
    </source>
</evidence>
<keyword evidence="3" id="KW-1185">Reference proteome</keyword>
<feature type="region of interest" description="Disordered" evidence="1">
    <location>
        <begin position="1"/>
        <end position="61"/>
    </location>
</feature>
<accession>A0ABR1MFU5</accession>
<evidence type="ECO:0000313" key="2">
    <source>
        <dbReference type="EMBL" id="KAK7546706.1"/>
    </source>
</evidence>
<dbReference type="Proteomes" id="UP001365128">
    <property type="component" value="Unassembled WGS sequence"/>
</dbReference>
<proteinExistence type="predicted"/>
<gene>
    <name evidence="2" type="ORF">IWX46DRAFT_640530</name>
</gene>
<comment type="caution">
    <text evidence="2">The sequence shown here is derived from an EMBL/GenBank/DDBJ whole genome shotgun (WGS) entry which is preliminary data.</text>
</comment>
<dbReference type="EMBL" id="JBBPDW010000014">
    <property type="protein sequence ID" value="KAK7546706.1"/>
    <property type="molecule type" value="Genomic_DNA"/>
</dbReference>
<organism evidence="2 3">
    <name type="scientific">Phyllosticta citricarpa</name>
    <dbReference type="NCBI Taxonomy" id="55181"/>
    <lineage>
        <taxon>Eukaryota</taxon>
        <taxon>Fungi</taxon>
        <taxon>Dikarya</taxon>
        <taxon>Ascomycota</taxon>
        <taxon>Pezizomycotina</taxon>
        <taxon>Dothideomycetes</taxon>
        <taxon>Dothideomycetes incertae sedis</taxon>
        <taxon>Botryosphaeriales</taxon>
        <taxon>Phyllostictaceae</taxon>
        <taxon>Phyllosticta</taxon>
    </lineage>
</organism>